<dbReference type="Proteomes" id="UP000070452">
    <property type="component" value="Unassembled WGS sequence"/>
</dbReference>
<name>A0A132Z0Z2_ENTFC</name>
<dbReference type="EMBL" id="PCGC01000023">
    <property type="protein sequence ID" value="PHL21125.1"/>
    <property type="molecule type" value="Genomic_DNA"/>
</dbReference>
<evidence type="ECO:0000313" key="3">
    <source>
        <dbReference type="EMBL" id="MBX4223180.1"/>
    </source>
</evidence>
<dbReference type="Gene3D" id="3.40.630.30">
    <property type="match status" value="1"/>
</dbReference>
<dbReference type="EMBL" id="LRHK01000004">
    <property type="protein sequence ID" value="KWX16921.1"/>
    <property type="molecule type" value="Genomic_DNA"/>
</dbReference>
<reference evidence="4 8" key="3">
    <citation type="submission" date="2017-10" db="EMBL/GenBank/DDBJ databases">
        <title>Draft genomes of the Enterococcus faecium isolated from human feces before and after Helicobacter pylori eradication therapy.</title>
        <authorList>
            <person name="Prianichniikov N.A."/>
            <person name="Glushchenko O.E."/>
            <person name="Malakhova M.V."/>
        </authorList>
    </citation>
    <scope>NUCLEOTIDE SEQUENCE [LARGE SCALE GENOMIC DNA]</scope>
    <source>
        <strain evidence="4 8">Hp_5-7</strain>
    </source>
</reference>
<accession>A0A132Z0Z2</accession>
<gene>
    <name evidence="2" type="ORF">AWT83_09405</name>
    <name evidence="1" type="ORF">AWT83_18470</name>
    <name evidence="4" type="ORF">CQR37_10180</name>
    <name evidence="5" type="ORF">DTPHA_601416</name>
    <name evidence="3" type="ORF">KYX88_10185</name>
</gene>
<proteinExistence type="predicted"/>
<evidence type="ECO:0000313" key="6">
    <source>
        <dbReference type="Proteomes" id="UP000070452"/>
    </source>
</evidence>
<dbReference type="EMBL" id="LRHK01000001">
    <property type="protein sequence ID" value="KWX18671.1"/>
    <property type="molecule type" value="Genomic_DNA"/>
</dbReference>
<dbReference type="EMBL" id="FKLM01000020">
    <property type="protein sequence ID" value="SAZ09965.1"/>
    <property type="molecule type" value="Genomic_DNA"/>
</dbReference>
<evidence type="ECO:0000313" key="8">
    <source>
        <dbReference type="Proteomes" id="UP000224303"/>
    </source>
</evidence>
<evidence type="ECO:0000313" key="5">
    <source>
        <dbReference type="EMBL" id="SAZ09965.1"/>
    </source>
</evidence>
<reference evidence="5 7" key="2">
    <citation type="submission" date="2016-04" db="EMBL/GenBank/DDBJ databases">
        <authorList>
            <person name="Millard A."/>
        </authorList>
    </citation>
    <scope>NUCLEOTIDE SEQUENCE [LARGE SCALE GENOMIC DNA]</scope>
    <source>
        <strain evidence="5">Isolate 22</strain>
    </source>
</reference>
<organism evidence="4 8">
    <name type="scientific">Enterococcus faecium</name>
    <name type="common">Streptococcus faecium</name>
    <dbReference type="NCBI Taxonomy" id="1352"/>
    <lineage>
        <taxon>Bacteria</taxon>
        <taxon>Bacillati</taxon>
        <taxon>Bacillota</taxon>
        <taxon>Bacilli</taxon>
        <taxon>Lactobacillales</taxon>
        <taxon>Enterococcaceae</taxon>
        <taxon>Enterococcus</taxon>
    </lineage>
</organism>
<dbReference type="SUPFAM" id="SSF55729">
    <property type="entry name" value="Acyl-CoA N-acyltransferases (Nat)"/>
    <property type="match status" value="1"/>
</dbReference>
<evidence type="ECO:0008006" key="9">
    <source>
        <dbReference type="Google" id="ProtNLM"/>
    </source>
</evidence>
<reference evidence="3" key="4">
    <citation type="journal article" date="2022" name="J. Anim. Sci.">
        <title>Whole genome sequence analyses-based assessment of virulence potential and antimicrobial susceptibilities and resistance of Enterococcus faecium strains isolated from commercial swine and cattle probiotic products.</title>
        <authorList>
            <person name="Shridhar P.B."/>
            <person name="Amachawadi R.G."/>
            <person name="Tokach M."/>
            <person name="Patel I."/>
            <person name="Gangiredla J."/>
            <person name="Mammel M."/>
            <person name="Nagaraja T.G."/>
        </authorList>
    </citation>
    <scope>NUCLEOTIDE SEQUENCE</scope>
    <source>
        <strain evidence="3">EF215</strain>
    </source>
</reference>
<dbReference type="RefSeq" id="WP_002319756.1">
    <property type="nucleotide sequence ID" value="NZ_AP026566.1"/>
</dbReference>
<dbReference type="Proteomes" id="UP000183509">
    <property type="component" value="Unassembled WGS sequence"/>
</dbReference>
<protein>
    <recommendedName>
        <fullName evidence="9">GNAT family N-acetyltransferase</fullName>
    </recommendedName>
</protein>
<dbReference type="EMBL" id="JAIFOC010000085">
    <property type="protein sequence ID" value="MBX4223180.1"/>
    <property type="molecule type" value="Genomic_DNA"/>
</dbReference>
<evidence type="ECO:0000313" key="7">
    <source>
        <dbReference type="Proteomes" id="UP000183509"/>
    </source>
</evidence>
<reference evidence="1 6" key="1">
    <citation type="submission" date="2016-01" db="EMBL/GenBank/DDBJ databases">
        <title>Molecular Mechanisms for transfer of large genomic segments between Enterococcus faecium strains.</title>
        <authorList>
            <person name="Garcia-Solache M.A."/>
            <person name="Lebreton F."/>
            <person name="Mclaughlin R.E."/>
            <person name="Whiteaker J.D."/>
            <person name="Gilmore M.S."/>
            <person name="Rice L.B."/>
        </authorList>
    </citation>
    <scope>NUCLEOTIDE SEQUENCE [LARGE SCALE GENOMIC DNA]</scope>
    <source>
        <strain evidence="1 6">D344RRF x C68</strain>
    </source>
</reference>
<evidence type="ECO:0000313" key="2">
    <source>
        <dbReference type="EMBL" id="KWX18671.1"/>
    </source>
</evidence>
<dbReference type="Proteomes" id="UP000224303">
    <property type="component" value="Unassembled WGS sequence"/>
</dbReference>
<dbReference type="AlphaFoldDB" id="A0A132Z0Z2"/>
<sequence length="113" mass="13138">MMEIRWAVKEDLPQINQLITDHPESFVKAKTAADLNDKNKLLLVAVTKEKRIIGFAQADVQQSEERVDQRPSGKLIQHTLVTKENTEEIQKKFAEYLMLEAKKRRIKSIFAQF</sequence>
<dbReference type="PATRIC" id="fig|1352.1358.peg.1230"/>
<dbReference type="InterPro" id="IPR016181">
    <property type="entry name" value="Acyl_CoA_acyltransferase"/>
</dbReference>
<evidence type="ECO:0000313" key="1">
    <source>
        <dbReference type="EMBL" id="KWX16921.1"/>
    </source>
</evidence>
<comment type="caution">
    <text evidence="4">The sequence shown here is derived from an EMBL/GenBank/DDBJ whole genome shotgun (WGS) entry which is preliminary data.</text>
</comment>
<dbReference type="Proteomes" id="UP001139644">
    <property type="component" value="Unassembled WGS sequence"/>
</dbReference>
<evidence type="ECO:0000313" key="4">
    <source>
        <dbReference type="EMBL" id="PHL21125.1"/>
    </source>
</evidence>